<gene>
    <name evidence="2" type="ORF">Sjap_021101</name>
</gene>
<accession>A0AAP0F7J0</accession>
<name>A0AAP0F7J0_9MAGN</name>
<proteinExistence type="predicted"/>
<evidence type="ECO:0000313" key="3">
    <source>
        <dbReference type="Proteomes" id="UP001417504"/>
    </source>
</evidence>
<dbReference type="EMBL" id="JBBNAE010000008">
    <property type="protein sequence ID" value="KAK9103847.1"/>
    <property type="molecule type" value="Genomic_DNA"/>
</dbReference>
<reference evidence="2 3" key="1">
    <citation type="submission" date="2024-01" db="EMBL/GenBank/DDBJ databases">
        <title>Genome assemblies of Stephania.</title>
        <authorList>
            <person name="Yang L."/>
        </authorList>
    </citation>
    <scope>NUCLEOTIDE SEQUENCE [LARGE SCALE GENOMIC DNA]</scope>
    <source>
        <strain evidence="2">QJT</strain>
        <tissue evidence="2">Leaf</tissue>
    </source>
</reference>
<feature type="region of interest" description="Disordered" evidence="1">
    <location>
        <begin position="210"/>
        <end position="229"/>
    </location>
</feature>
<protein>
    <submittedName>
        <fullName evidence="2">Uncharacterized protein</fullName>
    </submittedName>
</protein>
<dbReference type="AlphaFoldDB" id="A0AAP0F7J0"/>
<sequence length="229" mass="24998">MTALQASLLHRPLSIPHFPSPNPSRPSLPNLSLPNSSKPCVWRIRSCNNRHRFCARAMVSENASSSFLDGDSGSPDVGNKESFDFDEKFDGEGSVEEAEVATVVESVEGEEKGRVERVSVMEKRLERLIAEADANPKDAAKQSALLAELNKHSSPESVIKRFEQRDHAIDSKGVAGYIRALVITNAIAEYLPDEQSGKASSLPALLQELKQRAAGNTDEPFMNPGISEK</sequence>
<organism evidence="2 3">
    <name type="scientific">Stephania japonica</name>
    <dbReference type="NCBI Taxonomy" id="461633"/>
    <lineage>
        <taxon>Eukaryota</taxon>
        <taxon>Viridiplantae</taxon>
        <taxon>Streptophyta</taxon>
        <taxon>Embryophyta</taxon>
        <taxon>Tracheophyta</taxon>
        <taxon>Spermatophyta</taxon>
        <taxon>Magnoliopsida</taxon>
        <taxon>Ranunculales</taxon>
        <taxon>Menispermaceae</taxon>
        <taxon>Menispermoideae</taxon>
        <taxon>Cissampelideae</taxon>
        <taxon>Stephania</taxon>
    </lineage>
</organism>
<comment type="caution">
    <text evidence="2">The sequence shown here is derived from an EMBL/GenBank/DDBJ whole genome shotgun (WGS) entry which is preliminary data.</text>
</comment>
<evidence type="ECO:0000313" key="2">
    <source>
        <dbReference type="EMBL" id="KAK9103847.1"/>
    </source>
</evidence>
<keyword evidence="3" id="KW-1185">Reference proteome</keyword>
<dbReference type="Proteomes" id="UP001417504">
    <property type="component" value="Unassembled WGS sequence"/>
</dbReference>
<evidence type="ECO:0000256" key="1">
    <source>
        <dbReference type="SAM" id="MobiDB-lite"/>
    </source>
</evidence>